<keyword evidence="2" id="KW-0489">Methyltransferase</keyword>
<keyword evidence="3" id="KW-0808">Transferase</keyword>
<organism evidence="5 6">
    <name type="scientific">Tritrichomonas musculus</name>
    <dbReference type="NCBI Taxonomy" id="1915356"/>
    <lineage>
        <taxon>Eukaryota</taxon>
        <taxon>Metamonada</taxon>
        <taxon>Parabasalia</taxon>
        <taxon>Tritrichomonadida</taxon>
        <taxon>Tritrichomonadidae</taxon>
        <taxon>Tritrichomonas</taxon>
    </lineage>
</organism>
<dbReference type="SUPFAM" id="SSF53335">
    <property type="entry name" value="S-adenosyl-L-methionine-dependent methyltransferases"/>
    <property type="match status" value="1"/>
</dbReference>
<dbReference type="PANTHER" id="PTHR12176:SF80">
    <property type="entry name" value="EEF1A LYSINE METHYLTRANSFERASE 4"/>
    <property type="match status" value="1"/>
</dbReference>
<evidence type="ECO:0000256" key="1">
    <source>
        <dbReference type="ARBA" id="ARBA00008361"/>
    </source>
</evidence>
<comment type="similarity">
    <text evidence="1">Belongs to the methyltransferase superfamily.</text>
</comment>
<name>A0ABR2JPW1_9EUKA</name>
<dbReference type="PANTHER" id="PTHR12176">
    <property type="entry name" value="SAM-DEPENDENT METHYLTRANSFERASE SUPERFAMILY PROTEIN"/>
    <property type="match status" value="1"/>
</dbReference>
<dbReference type="Gene3D" id="3.40.50.150">
    <property type="entry name" value="Vaccinia Virus protein VP39"/>
    <property type="match status" value="1"/>
</dbReference>
<accession>A0ABR2JPW1</accession>
<comment type="caution">
    <text evidence="5">The sequence shown here is derived from an EMBL/GenBank/DDBJ whole genome shotgun (WGS) entry which is preliminary data.</text>
</comment>
<keyword evidence="6" id="KW-1185">Reference proteome</keyword>
<gene>
    <name evidence="5" type="ORF">M9Y10_003346</name>
</gene>
<sequence>MTKPDFISSDNKDYAKPEWWEGEYAKCSKDDQYEWFTGSYDDDFINLICSNIPSHDSKIVHLGCGISRIQETLYDKGYHDITNNDISESCIKLMKDSDTRGMKWDIVDILKPLPYDSESFDVALDKGTLDAIILEKADKFDIEDEVYEISEKYFSEVSRILKPGGIFIQISFGQPHFRRRLFQRDVFNWTVKVETIQPKKSFHFFAYICQKNK</sequence>
<evidence type="ECO:0000259" key="4">
    <source>
        <dbReference type="Pfam" id="PF13847"/>
    </source>
</evidence>
<evidence type="ECO:0000313" key="6">
    <source>
        <dbReference type="Proteomes" id="UP001470230"/>
    </source>
</evidence>
<dbReference type="InterPro" id="IPR029063">
    <property type="entry name" value="SAM-dependent_MTases_sf"/>
</dbReference>
<proteinExistence type="inferred from homology"/>
<dbReference type="InterPro" id="IPR025714">
    <property type="entry name" value="Methyltranfer_dom"/>
</dbReference>
<dbReference type="Proteomes" id="UP001470230">
    <property type="component" value="Unassembled WGS sequence"/>
</dbReference>
<dbReference type="CDD" id="cd02440">
    <property type="entry name" value="AdoMet_MTases"/>
    <property type="match status" value="1"/>
</dbReference>
<feature type="domain" description="Methyltransferase" evidence="4">
    <location>
        <begin position="56"/>
        <end position="173"/>
    </location>
</feature>
<dbReference type="InterPro" id="IPR051419">
    <property type="entry name" value="Lys/N-term_MeTrsfase_sf"/>
</dbReference>
<protein>
    <submittedName>
        <fullName evidence="5">Endothelin-converting enzyme 2</fullName>
    </submittedName>
</protein>
<evidence type="ECO:0000313" key="5">
    <source>
        <dbReference type="EMBL" id="KAK8880663.1"/>
    </source>
</evidence>
<dbReference type="Pfam" id="PF13847">
    <property type="entry name" value="Methyltransf_31"/>
    <property type="match status" value="1"/>
</dbReference>
<evidence type="ECO:0000256" key="2">
    <source>
        <dbReference type="ARBA" id="ARBA00022603"/>
    </source>
</evidence>
<dbReference type="EMBL" id="JAPFFF010000010">
    <property type="protein sequence ID" value="KAK8880663.1"/>
    <property type="molecule type" value="Genomic_DNA"/>
</dbReference>
<reference evidence="5 6" key="1">
    <citation type="submission" date="2024-04" db="EMBL/GenBank/DDBJ databases">
        <title>Tritrichomonas musculus Genome.</title>
        <authorList>
            <person name="Alves-Ferreira E."/>
            <person name="Grigg M."/>
            <person name="Lorenzi H."/>
            <person name="Galac M."/>
        </authorList>
    </citation>
    <scope>NUCLEOTIDE SEQUENCE [LARGE SCALE GENOMIC DNA]</scope>
    <source>
        <strain evidence="5 6">EAF2021</strain>
    </source>
</reference>
<evidence type="ECO:0000256" key="3">
    <source>
        <dbReference type="ARBA" id="ARBA00022679"/>
    </source>
</evidence>